<gene>
    <name evidence="2" type="ORF">PSON_ATCC_30995.1.T3080005</name>
</gene>
<keyword evidence="1" id="KW-0732">Signal</keyword>
<protein>
    <recommendedName>
        <fullName evidence="4">Transmembrane protein</fullName>
    </recommendedName>
</protein>
<comment type="caution">
    <text evidence="2">The sequence shown here is derived from an EMBL/GenBank/DDBJ whole genome shotgun (WGS) entry which is preliminary data.</text>
</comment>
<name>A0A8S1RTK6_9CILI</name>
<dbReference type="PANTHER" id="PTHR39767:SF2">
    <property type="entry name" value="CHROMOSOME UNDETERMINED SCAFFOLD_1, WHOLE GENOME SHOTGUN SEQUENCE"/>
    <property type="match status" value="1"/>
</dbReference>
<keyword evidence="3" id="KW-1185">Reference proteome</keyword>
<dbReference type="AlphaFoldDB" id="A0A8S1RTK6"/>
<feature type="chain" id="PRO_5035732768" description="Transmembrane protein" evidence="1">
    <location>
        <begin position="17"/>
        <end position="261"/>
    </location>
</feature>
<accession>A0A8S1RTK6</accession>
<evidence type="ECO:0008006" key="4">
    <source>
        <dbReference type="Google" id="ProtNLM"/>
    </source>
</evidence>
<reference evidence="2" key="1">
    <citation type="submission" date="2021-01" db="EMBL/GenBank/DDBJ databases">
        <authorList>
            <consortium name="Genoscope - CEA"/>
            <person name="William W."/>
        </authorList>
    </citation>
    <scope>NUCLEOTIDE SEQUENCE</scope>
</reference>
<evidence type="ECO:0000313" key="3">
    <source>
        <dbReference type="Proteomes" id="UP000692954"/>
    </source>
</evidence>
<dbReference type="OrthoDB" id="311881at2759"/>
<proteinExistence type="predicted"/>
<evidence type="ECO:0000313" key="2">
    <source>
        <dbReference type="EMBL" id="CAD8130622.1"/>
    </source>
</evidence>
<feature type="signal peptide" evidence="1">
    <location>
        <begin position="1"/>
        <end position="16"/>
    </location>
</feature>
<organism evidence="2 3">
    <name type="scientific">Paramecium sonneborni</name>
    <dbReference type="NCBI Taxonomy" id="65129"/>
    <lineage>
        <taxon>Eukaryota</taxon>
        <taxon>Sar</taxon>
        <taxon>Alveolata</taxon>
        <taxon>Ciliophora</taxon>
        <taxon>Intramacronucleata</taxon>
        <taxon>Oligohymenophorea</taxon>
        <taxon>Peniculida</taxon>
        <taxon>Parameciidae</taxon>
        <taxon>Paramecium</taxon>
    </lineage>
</organism>
<dbReference type="PANTHER" id="PTHR39767">
    <property type="entry name" value="CALCIUM/CALMODULIN-BINDING MEMBRANE PROTEIN PCM4-RELATED"/>
    <property type="match status" value="1"/>
</dbReference>
<dbReference type="EMBL" id="CAJJDN010000308">
    <property type="protein sequence ID" value="CAD8130622.1"/>
    <property type="molecule type" value="Genomic_DNA"/>
</dbReference>
<sequence length="261" mass="30617">MILLIVLVYITHQTLFYQFDASSNIIDGWETVNNPNFFTCGVIHYFGSNNINNYFLSRIFLDLEPHSQIRVDAKVLSINGNNAPNFRIDLKQVNYVSEMPSQNSICDSTNSEYILTISITRQHNRRTFWIDIQSIYGGLISLSLNILKCQYECAGCIDYYDTFCLQWKMHSYSFNQKLITNSDGWTFGLECYYFDNFSCGRCQILNFKKQNILLNYLLIKMYQQGFINFILTLQQQTIYIVNKQLVLPSNKQKYQLEIIKT</sequence>
<dbReference type="Proteomes" id="UP000692954">
    <property type="component" value="Unassembled WGS sequence"/>
</dbReference>
<evidence type="ECO:0000256" key="1">
    <source>
        <dbReference type="SAM" id="SignalP"/>
    </source>
</evidence>